<accession>A0ACC2LFW9</accession>
<organism evidence="1 2">
    <name type="scientific">Persea americana</name>
    <name type="common">Avocado</name>
    <dbReference type="NCBI Taxonomy" id="3435"/>
    <lineage>
        <taxon>Eukaryota</taxon>
        <taxon>Viridiplantae</taxon>
        <taxon>Streptophyta</taxon>
        <taxon>Embryophyta</taxon>
        <taxon>Tracheophyta</taxon>
        <taxon>Spermatophyta</taxon>
        <taxon>Magnoliopsida</taxon>
        <taxon>Magnoliidae</taxon>
        <taxon>Laurales</taxon>
        <taxon>Lauraceae</taxon>
        <taxon>Persea</taxon>
    </lineage>
</organism>
<proteinExistence type="predicted"/>
<sequence>MATSIASQLQAIRTSTHREAEQTKRPFTRPSVIFNPKEAADIDVETILSISLLGLEALIETDARFDSYKGTLFSQKSRELDRELMGAEENAKMDLSISSYLRLLAGYLHLPAALKTLEYLIRRYKVHLYNVDELVLCALPYHDTHAFVRIVQLLEIGNNKWGFLGGVKASGAPPPRNVIAQQCIRDKGVLEAICNYASPTKKFRHSKPVVCFCTAVIIEALGAVPTLDTDTVKRVIPFVFTGLDSRLKGGSDHKAGAMMIVGFLASRATLASKLIQDLIIFIGRAAQQDAKESGDLPWLRLSVMTIICLVQSQSIRTLPKKCLEILKEIRDLAGLLEGLSKEFKIEKFLSVYLEALVDYSSSDDSCCFALITTIETVHIKDLVVNVVMKVLHACMKLSQSMENSKLHDSGSWAKQILVVIDKRYPTELRGAVHKFLEDPKMNSMLETLCLMLDGNLDMPTEITYSKVWFALEHPKAEVRRATLSALALSGILDAKAIEMQNTINVQEAMLRRLHDDDLTVVQAVLSLDGLAGIVNPSHLLQAFQDILSRCVDILIRSTGISSEAFDVAVLCLEKILNLKQHQIDFSKVVAIMMFPLLLILPKTWMLNIRALDLVKEIKWPFFDKLYDVNDLESTLQAKLEFTMMQKFEPSYLTSLNRRTVRALAESFVMQPGEYMPWLIECCSSSNLSKPLFLLVILQSFILQKEDFASLSTLFQVCFPVLKNEYCKMESDVIPADKFVYNKLDKVCSGILDRLLNPNHDYDTLNSTILVCILWSMLEAYTTISIHDTSADFGKWLVMLQDLFVFFATTPLKHAYKEYLHLLVMKSGISPVRFLCKFFTEEGFPVVVEVASLHSFETICLLFASSKKEDANSSGQMQLLCGLPLLLVPLSSNNQDIRMSAVNCIEALYKLWSNISHVKNENDIVLEPFFGEFLELIVDHRTLISSDVNLLPSLLTSVLGSSSHSLLMPQNIGNRFDQRAKEEILHFILSYSLKFSPYGKLMVLSLLKGMGNAIMRVEEVKILLYELLERRSQNSFGVDRSSEPLSKFETDTLCLLLESCIALPGSAQFGDITTDSIFKSLQVDDVLSKDPSIIQPCVTVLKNLTSALYSSLKTDMQDKLFRDLVILFRNDNGDIQNAATEALLRINVSSSTIGRLLDLILVQEDFVLGYSKRMKRKKSTKRHSFDLHHDLSVKGETLLSFLSSMLDVLLQKKDIESRVNLVEPLFKLLGQIFRNKWLSGFIDEHQIGGEESSDISRITGLVCDIPHTIFMILEDISASLSSDCLVKDGTLMKFDVNLLVECARSAKDVTTRNHVFLLLSSISKLNPDQILDHIIDIFTVIGESAIMQSDSHSQRVFEDLISTVVPCWLLRTNNAEKLLQIFVDVMPEVAEHRRLTLMVYLLRTLGEKSSLGALLVLLFHSLAMRMSEYSSYGSVNTSASQSSMIHREWEYVFAVQLCEQYSCTIWLPSLVMLLKETGIACQHHEQMTELLFTVQFILHKLRDTELSFKLEAELDPVDLQETLGMLMEQVVSHLQLITVRTKQLNTPTSVKKELKGCMHTILLTITKSMTPTAYFKAITLLLGHADRHVRKKALGILCETVKGYDVVQHKYKGTRKLFRNFNSGLHMDETARECFNKMCLEIVHLVDSSISSSNSDAPVKLAAISALEVLANKFSSNNTIFVTCLSSVAKHIDSDDLAVSSSCLRSAGALINVLGPKALAELSYVMEHMLKRAHKVSSCSARKFKEFVNSDVSGLSSNKESLLLSILVALEAAVDKLGGFLNPYLEDIVELLVLHLEYVSESDAKLKSKADSLRKLVTEKIPVRLVLTPLFKIYAEAVKCGESSVSVAFEMLATAISTMNKSSIGSYNARIFEQCLLALDLRRQHPVSVTDIGMVEESVIHAVIVLTMKLTETLFRPIFIRCLEWAESGLDESELSNRNLDRPISFFKLVSRLAEQHRSLFVPYFKYLLEVCTRYLTDNQDQCSINSIRKRKKAKVLGADSNKETKGDLSPSQWHLRALILLSLHKCFLYDSGSTKFLDSSNFQVLLKPIVSQLVAEPPATPESSVPSVNEVDDILVSCLGQMAVTAGSDLLWKPLNHEVLMQTRSGKLRSQILSLRVVKYLVEHLKEEYVVLLPETIPFLGELLEDVNLPVRTMAQEILKELETLSGEDLKQYLN</sequence>
<comment type="caution">
    <text evidence="1">The sequence shown here is derived from an EMBL/GenBank/DDBJ whole genome shotgun (WGS) entry which is preliminary data.</text>
</comment>
<keyword evidence="2" id="KW-1185">Reference proteome</keyword>
<protein>
    <submittedName>
        <fullName evidence="1">Uncharacterized protein</fullName>
    </submittedName>
</protein>
<gene>
    <name evidence="1" type="ORF">MRB53_025457</name>
</gene>
<evidence type="ECO:0000313" key="1">
    <source>
        <dbReference type="EMBL" id="KAJ8632121.1"/>
    </source>
</evidence>
<reference evidence="1 2" key="1">
    <citation type="journal article" date="2022" name="Hortic Res">
        <title>A haplotype resolved chromosomal level avocado genome allows analysis of novel avocado genes.</title>
        <authorList>
            <person name="Nath O."/>
            <person name="Fletcher S.J."/>
            <person name="Hayward A."/>
            <person name="Shaw L.M."/>
            <person name="Masouleh A.K."/>
            <person name="Furtado A."/>
            <person name="Henry R.J."/>
            <person name="Mitter N."/>
        </authorList>
    </citation>
    <scope>NUCLEOTIDE SEQUENCE [LARGE SCALE GENOMIC DNA]</scope>
    <source>
        <strain evidence="2">cv. Hass</strain>
    </source>
</reference>
<dbReference type="EMBL" id="CM056816">
    <property type="protein sequence ID" value="KAJ8632121.1"/>
    <property type="molecule type" value="Genomic_DNA"/>
</dbReference>
<dbReference type="Proteomes" id="UP001234297">
    <property type="component" value="Chromosome 8"/>
</dbReference>
<evidence type="ECO:0000313" key="2">
    <source>
        <dbReference type="Proteomes" id="UP001234297"/>
    </source>
</evidence>
<name>A0ACC2LFW9_PERAE</name>